<reference evidence="2" key="1">
    <citation type="journal article" date="2012" name="Proc. Natl. Acad. Sci. U.S.A.">
        <title>Antigenic diversity is generated by distinct evolutionary mechanisms in African trypanosome species.</title>
        <authorList>
            <person name="Jackson A.P."/>
            <person name="Berry A."/>
            <person name="Aslett M."/>
            <person name="Allison H.C."/>
            <person name="Burton P."/>
            <person name="Vavrova-Anderson J."/>
            <person name="Brown R."/>
            <person name="Browne H."/>
            <person name="Corton N."/>
            <person name="Hauser H."/>
            <person name="Gamble J."/>
            <person name="Gilderthorp R."/>
            <person name="Marcello L."/>
            <person name="McQuillan J."/>
            <person name="Otto T.D."/>
            <person name="Quail M.A."/>
            <person name="Sanders M.J."/>
            <person name="van Tonder A."/>
            <person name="Ginger M.L."/>
            <person name="Field M.C."/>
            <person name="Barry J.D."/>
            <person name="Hertz-Fowler C."/>
            <person name="Berriman M."/>
        </authorList>
    </citation>
    <scope>NUCLEOTIDE SEQUENCE</scope>
    <source>
        <strain evidence="2">Y486</strain>
    </source>
</reference>
<dbReference type="AlphaFoldDB" id="G0U4H4"/>
<organism evidence="2">
    <name type="scientific">Trypanosoma vivax (strain Y486)</name>
    <dbReference type="NCBI Taxonomy" id="1055687"/>
    <lineage>
        <taxon>Eukaryota</taxon>
        <taxon>Discoba</taxon>
        <taxon>Euglenozoa</taxon>
        <taxon>Kinetoplastea</taxon>
        <taxon>Metakinetoplastina</taxon>
        <taxon>Trypanosomatida</taxon>
        <taxon>Trypanosomatidae</taxon>
        <taxon>Trypanosoma</taxon>
        <taxon>Duttonella</taxon>
    </lineage>
</organism>
<accession>G0U4H4</accession>
<dbReference type="VEuPathDB" id="TriTrypDB:TvY486_1013810"/>
<dbReference type="EMBL" id="HE573026">
    <property type="protein sequence ID" value="CCC52338.1"/>
    <property type="molecule type" value="Genomic_DNA"/>
</dbReference>
<protein>
    <submittedName>
        <fullName evidence="2">Uncharacterized protein</fullName>
    </submittedName>
</protein>
<feature type="region of interest" description="Disordered" evidence="1">
    <location>
        <begin position="77"/>
        <end position="101"/>
    </location>
</feature>
<evidence type="ECO:0000313" key="2">
    <source>
        <dbReference type="EMBL" id="CCC52338.1"/>
    </source>
</evidence>
<gene>
    <name evidence="2" type="ORF">TVY486_1013810</name>
</gene>
<proteinExistence type="predicted"/>
<dbReference type="PROSITE" id="PS51257">
    <property type="entry name" value="PROKAR_LIPOPROTEIN"/>
    <property type="match status" value="1"/>
</dbReference>
<evidence type="ECO:0000256" key="1">
    <source>
        <dbReference type="SAM" id="MobiDB-lite"/>
    </source>
</evidence>
<sequence>MLGTGRLLCISTTVSGCGAPTLSFARRLQELEGTPGCPLSGPDYALLRERLRHYRSLQNTYAVKQSDIERARRAAHYSGLEFTSKPPRKSVSPSEAPARQE</sequence>
<name>G0U4H4_TRYVY</name>